<keyword evidence="9 15" id="KW-0862">Zinc</keyword>
<comment type="subcellular location">
    <subcellularLocation>
        <location evidence="1 15">Nucleus</location>
    </subcellularLocation>
</comment>
<dbReference type="InterPro" id="IPR029703">
    <property type="entry name" value="POL2"/>
</dbReference>
<dbReference type="Pfam" id="PF08490">
    <property type="entry name" value="DUF1744"/>
    <property type="match status" value="1"/>
</dbReference>
<dbReference type="Pfam" id="PF03104">
    <property type="entry name" value="DNA_pol_B_exo1"/>
    <property type="match status" value="1"/>
</dbReference>
<name>A0A226ESW3_FOLCA</name>
<dbReference type="Pfam" id="PF22912">
    <property type="entry name" value="zf-DPOE"/>
    <property type="match status" value="1"/>
</dbReference>
<dbReference type="STRING" id="158441.A0A226ESW3"/>
<dbReference type="InterPro" id="IPR006133">
    <property type="entry name" value="DNA-dir_DNA_pol_B_exonuc"/>
</dbReference>
<dbReference type="OMA" id="MLDQCRY"/>
<evidence type="ECO:0000313" key="18">
    <source>
        <dbReference type="EMBL" id="OXA59881.1"/>
    </source>
</evidence>
<evidence type="ECO:0000256" key="4">
    <source>
        <dbReference type="ARBA" id="ARBA00022679"/>
    </source>
</evidence>
<dbReference type="GO" id="GO:0008310">
    <property type="term" value="F:single-stranded DNA 3'-5' DNA exonuclease activity"/>
    <property type="evidence" value="ECO:0007669"/>
    <property type="project" value="TreeGrafter"/>
</dbReference>
<dbReference type="CDD" id="cd05779">
    <property type="entry name" value="DNA_polB_epsilon_exo"/>
    <property type="match status" value="1"/>
</dbReference>
<evidence type="ECO:0000256" key="1">
    <source>
        <dbReference type="ARBA" id="ARBA00004123"/>
    </source>
</evidence>
<comment type="function">
    <text evidence="15">DNA polymerase II participates in chromosomal DNA replication.</text>
</comment>
<keyword evidence="11 15" id="KW-0408">Iron</keyword>
<dbReference type="CDD" id="cd05535">
    <property type="entry name" value="POLBc_epsilon"/>
    <property type="match status" value="1"/>
</dbReference>
<dbReference type="Pfam" id="PF22634">
    <property type="entry name" value="POL2_thumb"/>
    <property type="match status" value="1"/>
</dbReference>
<dbReference type="EMBL" id="LNIX01000002">
    <property type="protein sequence ID" value="OXA59881.1"/>
    <property type="molecule type" value="Genomic_DNA"/>
</dbReference>
<feature type="compositionally biased region" description="Acidic residues" evidence="16">
    <location>
        <begin position="1985"/>
        <end position="2015"/>
    </location>
</feature>
<reference evidence="18 19" key="1">
    <citation type="submission" date="2015-12" db="EMBL/GenBank/DDBJ databases">
        <title>The genome of Folsomia candida.</title>
        <authorList>
            <person name="Faddeeva A."/>
            <person name="Derks M.F."/>
            <person name="Anvar Y."/>
            <person name="Smit S."/>
            <person name="Van Straalen N."/>
            <person name="Roelofs D."/>
        </authorList>
    </citation>
    <scope>NUCLEOTIDE SEQUENCE [LARGE SCALE GENOMIC DNA]</scope>
    <source>
        <strain evidence="18 19">VU population</strain>
        <tissue evidence="18">Whole body</tissue>
    </source>
</reference>
<keyword evidence="8 15" id="KW-0863">Zinc-finger</keyword>
<dbReference type="Pfam" id="PF23250">
    <property type="entry name" value="zf_DPOE_2"/>
    <property type="match status" value="1"/>
</dbReference>
<dbReference type="FunFam" id="1.10.132.60:FF:000002">
    <property type="entry name" value="DNA polymerase epsilon catalytic subunit"/>
    <property type="match status" value="1"/>
</dbReference>
<feature type="compositionally biased region" description="Basic residues" evidence="16">
    <location>
        <begin position="1971"/>
        <end position="1980"/>
    </location>
</feature>
<keyword evidence="13 15" id="KW-0238">DNA-binding</keyword>
<dbReference type="GO" id="GO:0006272">
    <property type="term" value="P:leading strand elongation"/>
    <property type="evidence" value="ECO:0007669"/>
    <property type="project" value="TreeGrafter"/>
</dbReference>
<dbReference type="Gene3D" id="1.10.132.60">
    <property type="entry name" value="DNA polymerase family B, C-terminal domain"/>
    <property type="match status" value="1"/>
</dbReference>
<keyword evidence="19" id="KW-1185">Reference proteome</keyword>
<evidence type="ECO:0000256" key="12">
    <source>
        <dbReference type="ARBA" id="ARBA00023014"/>
    </source>
</evidence>
<dbReference type="PANTHER" id="PTHR10670">
    <property type="entry name" value="DNA POLYMERASE EPSILON CATALYTIC SUBUNIT A"/>
    <property type="match status" value="1"/>
</dbReference>
<comment type="similarity">
    <text evidence="2 15">Belongs to the DNA polymerase type-B family.</text>
</comment>
<dbReference type="OrthoDB" id="10060449at2759"/>
<evidence type="ECO:0000256" key="3">
    <source>
        <dbReference type="ARBA" id="ARBA00022485"/>
    </source>
</evidence>
<dbReference type="InterPro" id="IPR023211">
    <property type="entry name" value="DNA_pol_palm_dom_sf"/>
</dbReference>
<gene>
    <name evidence="18" type="ORF">Fcan01_06266</name>
</gene>
<evidence type="ECO:0000256" key="7">
    <source>
        <dbReference type="ARBA" id="ARBA00022723"/>
    </source>
</evidence>
<dbReference type="PANTHER" id="PTHR10670:SF0">
    <property type="entry name" value="DNA POLYMERASE EPSILON CATALYTIC SUBUNIT A"/>
    <property type="match status" value="1"/>
</dbReference>
<dbReference type="GO" id="GO:0008622">
    <property type="term" value="C:epsilon DNA polymerase complex"/>
    <property type="evidence" value="ECO:0007669"/>
    <property type="project" value="InterPro"/>
</dbReference>
<sequence length="2331" mass="266365">MVLQNTGKFNKFRGGGGGRDNSDRWESRRDTEAGASLEGGAVSQQENSEKRDDNSEFRLLQSLQNDSIDSKYGFDRVKDATERVGWLLNMHPTEVLDEDKRLVGAVDYYFIQDDGTRFKATLAYNPYFYILPKPGTEKEVALFIQKKFSGFLAGSEYVSKEDLDLPNHLVGLQQQYLKLSFLNVADLQRVRRDILPAVRKNREREKSHTAYADMLRQSYIGDMSEFSHQRSGTDQMENIIDIREYDVPYHVRVSIDKKIFVGLWYSVKLQIGVSHSPIIQRRTDLIENPDTIVLAFDIETTKLPLKFPDASFDQVMMISYMIDGQGFLITNREIVSADVDDFEYTPKPEFEGNFVILNEPNEFALIKRFFDHILDVKPHIFATYNGDFFDWKFVEARATIHGLDMLKEIGFAVNREGTYSCRPCIHMDCFCWVKRDSYLPVGSQNLKAVAKAKLRYDPVELDPEDMCRMASEQPQILSNYSVSDAVATYYLYMKYVHPFIFALCTIIPMEADEVLRKGSGTLCETLLMVEAFHASVIFPNKQESVLNKMTEDGHVLDQETYVGGHVEALESGVFRSDIPSRFKLVPEIFDTLIGNVEKTLKHALEEEEQVPLEQVTNFDDIVSDIKSKLLSLRDNPIRHEYPLIYHLDVGAMYPNIILTNRLQPSAMVNEAVCAACDFNKPGALCQRQMEWTWRGEYMPASRSEFQRIQQQLEMEKFPSEFPNGPPRAFYQLKKEDRAAYEKKRLVDYCRKAYKKAHVTKIEVRTQTVCQRENAFYVDTVRAFRDRRYEYKALNKSAKKQVSDAVASGDASEIKSAQNREVLYDSLQLAHKCILNSFYGYVMRRGARWHSMEMAGIVCHTGANIIRRAREIIEKIGRPLELDTDGIWCILPSSFPENFTFTTKLEKKSKVTVSFPNAVLNLMVKDAFTNDQYHELSDTTSCEYVVRSENSIFFEVDGPYLAMILPASKEEGKKLKKRYAVFNKDKSLAELKGLFVAVHRFEIKRRGELQLLKNFQSSVFDAFLKGDTLEGCYKHVAKVADYWLDVLYSKACDMPDSELFDLISENRSMSRKLEDYGAQKSTSISTAKRLAEFLGDQMVKDAGLSCRFIISKKPDGAPVTERAIPLAIFQAEPSVKRHFLRRWLKDNSIVNFDIRTLLDWDYYIERLGNCIQKIVTIPASIQGVANPVPRVAHPDWLHKRLLEKTDVLKQRKINEMFSIAPKPSEEENPQGCDNNVGDIEEVGGAVRPARSMVVVTSSRNREKRGRSPDVDLSQHWKDALGPAPPQGDDAESIATWLIFHKKKWEYQAKQRSERVKKARLTESTNDFGLNNAVGKKNQGPVTLGGFLRQAQQTLLNSPWQVIQVVETGQPGLFKVWAIVGQELHQIKVTVPRVFYLNSKEMKPNGDGEHFRKCNKSLPRSHPNYNLYEYTIPEELYKATSNDLLADLATPAVEGIYETQVPLDFRTLIQIGAICAVDRQAARQMRDTGESFDLKNLNFVPVAPGFPYLDLSVVKYIYIYYHQSGTKSMIGVFVTPASKATIFVVDTVRTNQMPNMNVLYNLARTERISRGDGEDRMPGPNFTIDVKVEIDMRAVHRGIHRILQGYKDEKRGPTVIALQSKINFTHWTSAVPVMGEYPIIQIHVMDGDNLYASLDWQRLGSKVLLRHFLRSKVMLSAAIDLSLYFQVPVGNIPSDSTMFGCDIFYARHLIRQNFVLWCSQSERPDLGGKEADDNRLITEFEEHSNIVLNQPSFYQTVCVELELDGLAVNTLLQAHHVHDIEGTSATVAFDTMPQQSLEEMMGNAPGPSLASYDETALCSGAFRVLRTMVASWLRDVSVHRNVIADYQLINFYRWLRSPHALLYDPALRKSLNNLMKKLFIQLVAEFMRLGAVIIHADFSRLIICTKKSRVADALGYVEYITQSIKNKELFHSIDIKVTQVWDCLMWLDAANYGGIKGKVKDTETKEMEKSATRKIFKTNGKTKNRDDEDNPDDEDDEVEDEENEVESEMEELNLDDDEESEPFEMDMHWSLINYLPEVGNCKQNFVTTISSYIKAVFEQLLEEMDGFVPGHTPVRRRGLSQQTPRRKCNNPLLKGTVAFSRELVQGELAQLLFGVVQQIEKKYPNPVATSDNNSATFRVSYLIPEKPALEFIKAVHKVLSLDANIESESFKLRRNLLKLINVPEFSNSAQWVDPCISIILPEVICKVCNQCRDIDLCKDPHLRIDNDLPVWVCPACKTSYETTEIEQNLVEMINRKLMAYVLQDLQCTKCNQIKQDNMFLVCTCAGVLKTLMDVQQTATKLRAFRGIATHFGMPLLLQNVEWILKLNPQFDKS</sequence>
<evidence type="ECO:0000256" key="15">
    <source>
        <dbReference type="RuleBase" id="RU365029"/>
    </source>
</evidence>
<dbReference type="GO" id="GO:0051539">
    <property type="term" value="F:4 iron, 4 sulfur cluster binding"/>
    <property type="evidence" value="ECO:0007669"/>
    <property type="project" value="UniProtKB-KW"/>
</dbReference>
<evidence type="ECO:0000256" key="2">
    <source>
        <dbReference type="ARBA" id="ARBA00005755"/>
    </source>
</evidence>
<evidence type="ECO:0000256" key="13">
    <source>
        <dbReference type="ARBA" id="ARBA00023125"/>
    </source>
</evidence>
<dbReference type="InterPro" id="IPR012337">
    <property type="entry name" value="RNaseH-like_sf"/>
</dbReference>
<dbReference type="InterPro" id="IPR006172">
    <property type="entry name" value="DNA-dir_DNA_pol_B"/>
</dbReference>
<keyword evidence="7 15" id="KW-0479">Metal-binding</keyword>
<feature type="region of interest" description="Disordered" evidence="16">
    <location>
        <begin position="1"/>
        <end position="54"/>
    </location>
</feature>
<dbReference type="InterPro" id="IPR013697">
    <property type="entry name" value="DNA_pol_e_suA_C"/>
</dbReference>
<dbReference type="Proteomes" id="UP000198287">
    <property type="component" value="Unassembled WGS sequence"/>
</dbReference>
<dbReference type="GO" id="GO:0008270">
    <property type="term" value="F:zinc ion binding"/>
    <property type="evidence" value="ECO:0007669"/>
    <property type="project" value="UniProtKB-KW"/>
</dbReference>
<evidence type="ECO:0000259" key="17">
    <source>
        <dbReference type="SMART" id="SM01159"/>
    </source>
</evidence>
<evidence type="ECO:0000256" key="8">
    <source>
        <dbReference type="ARBA" id="ARBA00022771"/>
    </source>
</evidence>
<keyword evidence="6 15" id="KW-0235">DNA replication</keyword>
<dbReference type="Gene3D" id="3.30.342.10">
    <property type="entry name" value="DNA Polymerase, chain B, domain 1"/>
    <property type="match status" value="1"/>
</dbReference>
<dbReference type="Gene3D" id="3.90.1600.10">
    <property type="entry name" value="Palm domain of DNA polymerase"/>
    <property type="match status" value="1"/>
</dbReference>
<feature type="compositionally biased region" description="Basic and acidic residues" evidence="16">
    <location>
        <begin position="1264"/>
        <end position="1277"/>
    </location>
</feature>
<protein>
    <recommendedName>
        <fullName evidence="15">DNA polymerase epsilon catalytic subunit</fullName>
        <ecNumber evidence="15">2.7.7.7</ecNumber>
    </recommendedName>
</protein>
<evidence type="ECO:0000256" key="16">
    <source>
        <dbReference type="SAM" id="MobiDB-lite"/>
    </source>
</evidence>
<dbReference type="SUPFAM" id="SSF56672">
    <property type="entry name" value="DNA/RNA polymerases"/>
    <property type="match status" value="1"/>
</dbReference>
<comment type="caution">
    <text evidence="18">The sequence shown here is derived from an EMBL/GenBank/DDBJ whole genome shotgun (WGS) entry which is preliminary data.</text>
</comment>
<keyword evidence="12 15" id="KW-0411">Iron-sulfur</keyword>
<dbReference type="FunFam" id="3.90.1600.10:FF:000006">
    <property type="entry name" value="DNA polymerase epsilon catalytic subunit"/>
    <property type="match status" value="1"/>
</dbReference>
<feature type="compositionally biased region" description="Basic and acidic residues" evidence="16">
    <location>
        <begin position="20"/>
        <end position="32"/>
    </location>
</feature>
<feature type="region of interest" description="Disordered" evidence="16">
    <location>
        <begin position="1971"/>
        <end position="2015"/>
    </location>
</feature>
<evidence type="ECO:0000256" key="14">
    <source>
        <dbReference type="ARBA" id="ARBA00023242"/>
    </source>
</evidence>
<dbReference type="InterPro" id="IPR036397">
    <property type="entry name" value="RNaseH_sf"/>
</dbReference>
<accession>A0A226ESW3</accession>
<dbReference type="EC" id="2.7.7.7" evidence="15"/>
<dbReference type="GO" id="GO:0003677">
    <property type="term" value="F:DNA binding"/>
    <property type="evidence" value="ECO:0007669"/>
    <property type="project" value="UniProtKB-KW"/>
</dbReference>
<keyword evidence="3 15" id="KW-0004">4Fe-4S</keyword>
<keyword evidence="10 15" id="KW-0239">DNA-directed DNA polymerase</keyword>
<dbReference type="InterPro" id="IPR055191">
    <property type="entry name" value="POL2_thumb"/>
</dbReference>
<dbReference type="InterPro" id="IPR043502">
    <property type="entry name" value="DNA/RNA_pol_sf"/>
</dbReference>
<dbReference type="GO" id="GO:0000166">
    <property type="term" value="F:nucleotide binding"/>
    <property type="evidence" value="ECO:0007669"/>
    <property type="project" value="InterPro"/>
</dbReference>
<evidence type="ECO:0000256" key="6">
    <source>
        <dbReference type="ARBA" id="ARBA00022705"/>
    </source>
</evidence>
<evidence type="ECO:0000313" key="19">
    <source>
        <dbReference type="Proteomes" id="UP000198287"/>
    </source>
</evidence>
<feature type="domain" description="DNA polymerase epsilon catalytic subunit A C-terminal" evidence="17">
    <location>
        <begin position="1553"/>
        <end position="1953"/>
    </location>
</feature>
<dbReference type="GO" id="GO:0006297">
    <property type="term" value="P:nucleotide-excision repair, DNA gap filling"/>
    <property type="evidence" value="ECO:0007669"/>
    <property type="project" value="TreeGrafter"/>
</dbReference>
<evidence type="ECO:0000256" key="11">
    <source>
        <dbReference type="ARBA" id="ARBA00023004"/>
    </source>
</evidence>
<dbReference type="GO" id="GO:0006287">
    <property type="term" value="P:base-excision repair, gap-filling"/>
    <property type="evidence" value="ECO:0007669"/>
    <property type="project" value="TreeGrafter"/>
</dbReference>
<dbReference type="SMART" id="SM00486">
    <property type="entry name" value="POLBc"/>
    <property type="match status" value="1"/>
</dbReference>
<dbReference type="SMART" id="SM01159">
    <property type="entry name" value="DUF1744"/>
    <property type="match status" value="1"/>
</dbReference>
<proteinExistence type="inferred from homology"/>
<dbReference type="FunFam" id="3.30.420.10:FF:000010">
    <property type="entry name" value="DNA polymerase epsilon catalytic subunit"/>
    <property type="match status" value="1"/>
</dbReference>
<evidence type="ECO:0000256" key="9">
    <source>
        <dbReference type="ARBA" id="ARBA00022833"/>
    </source>
</evidence>
<keyword evidence="14 15" id="KW-0539">Nucleus</keyword>
<comment type="cofactor">
    <cofactor evidence="15">
        <name>[4Fe-4S] cluster</name>
        <dbReference type="ChEBI" id="CHEBI:49883"/>
    </cofactor>
</comment>
<organism evidence="18 19">
    <name type="scientific">Folsomia candida</name>
    <name type="common">Springtail</name>
    <dbReference type="NCBI Taxonomy" id="158441"/>
    <lineage>
        <taxon>Eukaryota</taxon>
        <taxon>Metazoa</taxon>
        <taxon>Ecdysozoa</taxon>
        <taxon>Arthropoda</taxon>
        <taxon>Hexapoda</taxon>
        <taxon>Collembola</taxon>
        <taxon>Entomobryomorpha</taxon>
        <taxon>Isotomoidea</taxon>
        <taxon>Isotomidae</taxon>
        <taxon>Proisotominae</taxon>
        <taxon>Folsomia</taxon>
    </lineage>
</organism>
<evidence type="ECO:0000256" key="5">
    <source>
        <dbReference type="ARBA" id="ARBA00022695"/>
    </source>
</evidence>
<keyword evidence="5 15" id="KW-0548">Nucleotidyltransferase</keyword>
<dbReference type="InterPro" id="IPR042087">
    <property type="entry name" value="DNA_pol_B_thumb"/>
</dbReference>
<dbReference type="GO" id="GO:0000278">
    <property type="term" value="P:mitotic cell cycle"/>
    <property type="evidence" value="ECO:0007669"/>
    <property type="project" value="TreeGrafter"/>
</dbReference>
<dbReference type="GO" id="GO:0045004">
    <property type="term" value="P:DNA replication proofreading"/>
    <property type="evidence" value="ECO:0007669"/>
    <property type="project" value="TreeGrafter"/>
</dbReference>
<evidence type="ECO:0000256" key="10">
    <source>
        <dbReference type="ARBA" id="ARBA00022932"/>
    </source>
</evidence>
<comment type="catalytic activity">
    <reaction evidence="15">
        <text>DNA(n) + a 2'-deoxyribonucleoside 5'-triphosphate = DNA(n+1) + diphosphate</text>
        <dbReference type="Rhea" id="RHEA:22508"/>
        <dbReference type="Rhea" id="RHEA-COMP:17339"/>
        <dbReference type="Rhea" id="RHEA-COMP:17340"/>
        <dbReference type="ChEBI" id="CHEBI:33019"/>
        <dbReference type="ChEBI" id="CHEBI:61560"/>
        <dbReference type="ChEBI" id="CHEBI:173112"/>
        <dbReference type="EC" id="2.7.7.7"/>
    </reaction>
</comment>
<dbReference type="InterPro" id="IPR054475">
    <property type="entry name" value="Znf-DPOE"/>
</dbReference>
<feature type="region of interest" description="Disordered" evidence="16">
    <location>
        <begin position="1253"/>
        <end position="1287"/>
    </location>
</feature>
<dbReference type="SUPFAM" id="SSF53098">
    <property type="entry name" value="Ribonuclease H-like"/>
    <property type="match status" value="1"/>
</dbReference>
<keyword evidence="4 15" id="KW-0808">Transferase</keyword>
<dbReference type="GO" id="GO:0003887">
    <property type="term" value="F:DNA-directed DNA polymerase activity"/>
    <property type="evidence" value="ECO:0007669"/>
    <property type="project" value="UniProtKB-KW"/>
</dbReference>
<dbReference type="Gene3D" id="3.30.420.10">
    <property type="entry name" value="Ribonuclease H-like superfamily/Ribonuclease H"/>
    <property type="match status" value="1"/>
</dbReference>